<comment type="similarity">
    <text evidence="3">Belongs to the MoxR family.</text>
</comment>
<dbReference type="GO" id="GO:0016887">
    <property type="term" value="F:ATP hydrolysis activity"/>
    <property type="evidence" value="ECO:0007669"/>
    <property type="project" value="InterPro"/>
</dbReference>
<evidence type="ECO:0000256" key="1">
    <source>
        <dbReference type="ARBA" id="ARBA00022741"/>
    </source>
</evidence>
<feature type="domain" description="AAA+ ATPase" evidence="4">
    <location>
        <begin position="35"/>
        <end position="177"/>
    </location>
</feature>
<keyword evidence="1" id="KW-0547">Nucleotide-binding</keyword>
<reference evidence="5" key="1">
    <citation type="submission" date="2022-06" db="EMBL/GenBank/DDBJ databases">
        <title>Aquibacillus sp. a new bacterium isolated from soil saline samples.</title>
        <authorList>
            <person name="Galisteo C."/>
            <person name="De La Haba R."/>
            <person name="Sanchez-Porro C."/>
            <person name="Ventosa A."/>
        </authorList>
    </citation>
    <scope>NUCLEOTIDE SEQUENCE</scope>
    <source>
        <strain evidence="5">JCM 12387</strain>
    </source>
</reference>
<gene>
    <name evidence="5" type="ORF">NC661_06425</name>
</gene>
<dbReference type="Gene3D" id="1.10.8.80">
    <property type="entry name" value="Magnesium chelatase subunit I, C-Terminal domain"/>
    <property type="match status" value="1"/>
</dbReference>
<dbReference type="InterPro" id="IPR027417">
    <property type="entry name" value="P-loop_NTPase"/>
</dbReference>
<dbReference type="RefSeq" id="WP_259868659.1">
    <property type="nucleotide sequence ID" value="NZ_JAMQJZ010000004.1"/>
</dbReference>
<dbReference type="InterPro" id="IPR050764">
    <property type="entry name" value="CbbQ/NirQ/NorQ/GpvN"/>
</dbReference>
<comment type="caution">
    <text evidence="5">The sequence shown here is derived from an EMBL/GenBank/DDBJ whole genome shotgun (WGS) entry which is preliminary data.</text>
</comment>
<proteinExistence type="inferred from homology"/>
<dbReference type="PIRSF" id="PIRSF002849">
    <property type="entry name" value="AAA_ATPase_chaperone_MoxR_prd"/>
    <property type="match status" value="1"/>
</dbReference>
<name>A0A9X3WMJ8_9BACI</name>
<dbReference type="Proteomes" id="UP001145072">
    <property type="component" value="Unassembled WGS sequence"/>
</dbReference>
<dbReference type="AlphaFoldDB" id="A0A9X3WMJ8"/>
<evidence type="ECO:0000313" key="5">
    <source>
        <dbReference type="EMBL" id="MDC3420004.1"/>
    </source>
</evidence>
<evidence type="ECO:0000313" key="6">
    <source>
        <dbReference type="Proteomes" id="UP001145072"/>
    </source>
</evidence>
<dbReference type="FunFam" id="3.40.50.300:FF:000640">
    <property type="entry name" value="MoxR family ATPase"/>
    <property type="match status" value="1"/>
</dbReference>
<dbReference type="SUPFAM" id="SSF52540">
    <property type="entry name" value="P-loop containing nucleoside triphosphate hydrolases"/>
    <property type="match status" value="1"/>
</dbReference>
<dbReference type="Pfam" id="PF07726">
    <property type="entry name" value="AAA_3"/>
    <property type="match status" value="1"/>
</dbReference>
<keyword evidence="6" id="KW-1185">Reference proteome</keyword>
<dbReference type="Gene3D" id="3.40.50.300">
    <property type="entry name" value="P-loop containing nucleotide triphosphate hydrolases"/>
    <property type="match status" value="1"/>
</dbReference>
<dbReference type="InterPro" id="IPR003593">
    <property type="entry name" value="AAA+_ATPase"/>
</dbReference>
<dbReference type="PANTHER" id="PTHR42759">
    <property type="entry name" value="MOXR FAMILY PROTEIN"/>
    <property type="match status" value="1"/>
</dbReference>
<dbReference type="InterPro" id="IPR011703">
    <property type="entry name" value="ATPase_AAA-3"/>
</dbReference>
<evidence type="ECO:0000256" key="3">
    <source>
        <dbReference type="ARBA" id="ARBA00061607"/>
    </source>
</evidence>
<dbReference type="SMART" id="SM00382">
    <property type="entry name" value="AAA"/>
    <property type="match status" value="1"/>
</dbReference>
<organism evidence="5 6">
    <name type="scientific">Aquibacillus koreensis</name>
    <dbReference type="NCBI Taxonomy" id="279446"/>
    <lineage>
        <taxon>Bacteria</taxon>
        <taxon>Bacillati</taxon>
        <taxon>Bacillota</taxon>
        <taxon>Bacilli</taxon>
        <taxon>Bacillales</taxon>
        <taxon>Bacillaceae</taxon>
        <taxon>Aquibacillus</taxon>
    </lineage>
</organism>
<accession>A0A9X3WMJ8</accession>
<protein>
    <submittedName>
        <fullName evidence="5">MoxR family ATPase</fullName>
    </submittedName>
</protein>
<dbReference type="PANTHER" id="PTHR42759:SF5">
    <property type="entry name" value="METHANOL DEHYDROGENASE REGULATOR"/>
    <property type="match status" value="1"/>
</dbReference>
<dbReference type="GO" id="GO:0005524">
    <property type="term" value="F:ATP binding"/>
    <property type="evidence" value="ECO:0007669"/>
    <property type="project" value="UniProtKB-KW"/>
</dbReference>
<sequence>MNESIKAVEVAIKEIGKVIIGKEEIVEKLFIALLSDGHVLLESVPGSGKTKLATSFAKILNGKFSRIQFTPDVLPSDVTGIQLFNPKKQEFELKTGPVVTNILLADEINRATPKTQSSLLEAMGEHQATIDGETITLPKPFFVIATQNPIDNNHGTFPLPEAQLDRFLFKLEMAYPSFEEEKSILETYRIMEPLDNLETELSLETIAILKQKVKEIEVTETVVDYMLHIARLTREHADIEVGISTRAVLGWMRACQARAFIKGRSYITPDDAKNLMMDIFGHRLVLTMEAALRKTTKQVVQELVKAVDVPVELEVKE</sequence>
<dbReference type="Pfam" id="PF17863">
    <property type="entry name" value="AAA_lid_2"/>
    <property type="match status" value="1"/>
</dbReference>
<dbReference type="InterPro" id="IPR041628">
    <property type="entry name" value="ChlI/MoxR_AAA_lid"/>
</dbReference>
<keyword evidence="2" id="KW-0067">ATP-binding</keyword>
<evidence type="ECO:0000256" key="2">
    <source>
        <dbReference type="ARBA" id="ARBA00022840"/>
    </source>
</evidence>
<evidence type="ECO:0000259" key="4">
    <source>
        <dbReference type="SMART" id="SM00382"/>
    </source>
</evidence>
<dbReference type="EMBL" id="JAMQJZ010000004">
    <property type="protein sequence ID" value="MDC3420004.1"/>
    <property type="molecule type" value="Genomic_DNA"/>
</dbReference>